<proteinExistence type="predicted"/>
<dbReference type="RefSeq" id="WP_076399813.1">
    <property type="nucleotide sequence ID" value="NZ_FTOA01000003.1"/>
</dbReference>
<evidence type="ECO:0000259" key="5">
    <source>
        <dbReference type="PROSITE" id="PS50977"/>
    </source>
</evidence>
<dbReference type="EMBL" id="FTOA01000003">
    <property type="protein sequence ID" value="SIS70141.1"/>
    <property type="molecule type" value="Genomic_DNA"/>
</dbReference>
<evidence type="ECO:0000256" key="3">
    <source>
        <dbReference type="ARBA" id="ARBA00023163"/>
    </source>
</evidence>
<dbReference type="InterPro" id="IPR023772">
    <property type="entry name" value="DNA-bd_HTH_TetR-type_CS"/>
</dbReference>
<dbReference type="Proteomes" id="UP000185678">
    <property type="component" value="Unassembled WGS sequence"/>
</dbReference>
<dbReference type="Pfam" id="PF00440">
    <property type="entry name" value="TetR_N"/>
    <property type="match status" value="1"/>
</dbReference>
<keyword evidence="7" id="KW-1185">Reference proteome</keyword>
<evidence type="ECO:0000256" key="4">
    <source>
        <dbReference type="PROSITE-ProRule" id="PRU00335"/>
    </source>
</evidence>
<dbReference type="InterPro" id="IPR036271">
    <property type="entry name" value="Tet_transcr_reg_TetR-rel_C_sf"/>
</dbReference>
<dbReference type="Gene3D" id="1.10.357.10">
    <property type="entry name" value="Tetracycline Repressor, domain 2"/>
    <property type="match status" value="1"/>
</dbReference>
<keyword evidence="3" id="KW-0804">Transcription</keyword>
<dbReference type="OrthoDB" id="9808189at2"/>
<dbReference type="STRING" id="80876.SAMN05421779_103173"/>
<dbReference type="PROSITE" id="PS01081">
    <property type="entry name" value="HTH_TETR_1"/>
    <property type="match status" value="1"/>
</dbReference>
<dbReference type="GO" id="GO:0003700">
    <property type="term" value="F:DNA-binding transcription factor activity"/>
    <property type="evidence" value="ECO:0007669"/>
    <property type="project" value="TreeGrafter"/>
</dbReference>
<dbReference type="InterPro" id="IPR001647">
    <property type="entry name" value="HTH_TetR"/>
</dbReference>
<feature type="domain" description="HTH tetR-type" evidence="5">
    <location>
        <begin position="12"/>
        <end position="72"/>
    </location>
</feature>
<name>A0A1N7L8P6_9PROT</name>
<dbReference type="PANTHER" id="PTHR30055:SF212">
    <property type="entry name" value="TETR-FAMILY FAMILY TRANSCRIPTIONAL REGULATOR"/>
    <property type="match status" value="1"/>
</dbReference>
<dbReference type="InterPro" id="IPR025996">
    <property type="entry name" value="MT1864/Rv1816-like_C"/>
</dbReference>
<organism evidence="6 7">
    <name type="scientific">Insolitispirillum peregrinum</name>
    <dbReference type="NCBI Taxonomy" id="80876"/>
    <lineage>
        <taxon>Bacteria</taxon>
        <taxon>Pseudomonadati</taxon>
        <taxon>Pseudomonadota</taxon>
        <taxon>Alphaproteobacteria</taxon>
        <taxon>Rhodospirillales</taxon>
        <taxon>Novispirillaceae</taxon>
        <taxon>Insolitispirillum</taxon>
    </lineage>
</organism>
<protein>
    <submittedName>
        <fullName evidence="6">Transcriptional regulator, TetR family</fullName>
    </submittedName>
</protein>
<dbReference type="SUPFAM" id="SSF46689">
    <property type="entry name" value="Homeodomain-like"/>
    <property type="match status" value="1"/>
</dbReference>
<keyword evidence="2 4" id="KW-0238">DNA-binding</keyword>
<evidence type="ECO:0000256" key="2">
    <source>
        <dbReference type="ARBA" id="ARBA00023125"/>
    </source>
</evidence>
<keyword evidence="1" id="KW-0805">Transcription regulation</keyword>
<dbReference type="InterPro" id="IPR009057">
    <property type="entry name" value="Homeodomain-like_sf"/>
</dbReference>
<dbReference type="SUPFAM" id="SSF48498">
    <property type="entry name" value="Tetracyclin repressor-like, C-terminal domain"/>
    <property type="match status" value="1"/>
</dbReference>
<dbReference type="PROSITE" id="PS50977">
    <property type="entry name" value="HTH_TETR_2"/>
    <property type="match status" value="1"/>
</dbReference>
<dbReference type="AlphaFoldDB" id="A0A1N7L8P6"/>
<dbReference type="PRINTS" id="PR00455">
    <property type="entry name" value="HTHTETR"/>
</dbReference>
<reference evidence="6 7" key="1">
    <citation type="submission" date="2017-01" db="EMBL/GenBank/DDBJ databases">
        <authorList>
            <person name="Mah S.A."/>
            <person name="Swanson W.J."/>
            <person name="Moy G.W."/>
            <person name="Vacquier V.D."/>
        </authorList>
    </citation>
    <scope>NUCLEOTIDE SEQUENCE [LARGE SCALE GENOMIC DNA]</scope>
    <source>
        <strain evidence="6 7">DSM 11589</strain>
    </source>
</reference>
<evidence type="ECO:0000313" key="6">
    <source>
        <dbReference type="EMBL" id="SIS70141.1"/>
    </source>
</evidence>
<dbReference type="Pfam" id="PF13305">
    <property type="entry name" value="TetR_C_33"/>
    <property type="match status" value="1"/>
</dbReference>
<feature type="DNA-binding region" description="H-T-H motif" evidence="4">
    <location>
        <begin position="35"/>
        <end position="54"/>
    </location>
</feature>
<evidence type="ECO:0000313" key="7">
    <source>
        <dbReference type="Proteomes" id="UP000185678"/>
    </source>
</evidence>
<dbReference type="GO" id="GO:0000976">
    <property type="term" value="F:transcription cis-regulatory region binding"/>
    <property type="evidence" value="ECO:0007669"/>
    <property type="project" value="TreeGrafter"/>
</dbReference>
<sequence>MPRVRMSDADIAAARKNILQQAAEIVRKVGFDGLSMRVLADHLGVSPGALYRYFPSKTELLWAFWAEGIDQLRTVFATLDATIADPVGAIRAMMHAYADFCLADAHRFQLLFLNPALECADALQRDASSFLPFELLVKRVAQAADSGILPPGDPQQQAAILWASAHGAITLVMTMTELDFGDPHAFIAHTAEATLRGLSTAGATP</sequence>
<accession>A0A1N7L8P6</accession>
<dbReference type="InterPro" id="IPR050109">
    <property type="entry name" value="HTH-type_TetR-like_transc_reg"/>
</dbReference>
<evidence type="ECO:0000256" key="1">
    <source>
        <dbReference type="ARBA" id="ARBA00023015"/>
    </source>
</evidence>
<dbReference type="PANTHER" id="PTHR30055">
    <property type="entry name" value="HTH-TYPE TRANSCRIPTIONAL REGULATOR RUTR"/>
    <property type="match status" value="1"/>
</dbReference>
<gene>
    <name evidence="6" type="ORF">SAMN05421779_103173</name>
</gene>